<keyword evidence="2" id="KW-0732">Signal</keyword>
<dbReference type="Proteomes" id="UP001626550">
    <property type="component" value="Unassembled WGS sequence"/>
</dbReference>
<feature type="region of interest" description="Disordered" evidence="1">
    <location>
        <begin position="214"/>
        <end position="265"/>
    </location>
</feature>
<evidence type="ECO:0000313" key="4">
    <source>
        <dbReference type="Proteomes" id="UP001626550"/>
    </source>
</evidence>
<name>A0ABD2PW22_9PLAT</name>
<dbReference type="AlphaFoldDB" id="A0ABD2PW22"/>
<feature type="compositionally biased region" description="Basic and acidic residues" evidence="1">
    <location>
        <begin position="232"/>
        <end position="256"/>
    </location>
</feature>
<evidence type="ECO:0000256" key="2">
    <source>
        <dbReference type="SAM" id="SignalP"/>
    </source>
</evidence>
<evidence type="ECO:0000313" key="3">
    <source>
        <dbReference type="EMBL" id="KAL3311639.1"/>
    </source>
</evidence>
<feature type="chain" id="PRO_5044757441" evidence="2">
    <location>
        <begin position="18"/>
        <end position="265"/>
    </location>
</feature>
<organism evidence="3 4">
    <name type="scientific">Cichlidogyrus casuarinus</name>
    <dbReference type="NCBI Taxonomy" id="1844966"/>
    <lineage>
        <taxon>Eukaryota</taxon>
        <taxon>Metazoa</taxon>
        <taxon>Spiralia</taxon>
        <taxon>Lophotrochozoa</taxon>
        <taxon>Platyhelminthes</taxon>
        <taxon>Monogenea</taxon>
        <taxon>Monopisthocotylea</taxon>
        <taxon>Dactylogyridea</taxon>
        <taxon>Ancyrocephalidae</taxon>
        <taxon>Cichlidogyrus</taxon>
    </lineage>
</organism>
<comment type="caution">
    <text evidence="3">The sequence shown here is derived from an EMBL/GenBank/DDBJ whole genome shotgun (WGS) entry which is preliminary data.</text>
</comment>
<dbReference type="EMBL" id="JBJKFK010002096">
    <property type="protein sequence ID" value="KAL3311639.1"/>
    <property type="molecule type" value="Genomic_DNA"/>
</dbReference>
<proteinExistence type="predicted"/>
<keyword evidence="4" id="KW-1185">Reference proteome</keyword>
<sequence>MKLILLVLVFLTNEVYPNTNSIRCSMSGPLENCPGELIASFRQILSSSLYNLEECMNFARELKKKETSFKPDSTADARLLARVQRRIGLAFEKWENEAEILMASYDAKDRIVKSIDPAQVLLMLGENRDQVICKMSVQHQEEFKKLVQKMPTVSNSSSYCPLPKFPYQFLMSCPSIEDVGPTMCILPCMAPQSQPMDNTIVSSPMTLYNDILIEAPEKKDDDDDGDKDDDDDKKKREREREREREERKERREERRQRYDRRRGKG</sequence>
<feature type="compositionally biased region" description="Acidic residues" evidence="1">
    <location>
        <begin position="220"/>
        <end position="231"/>
    </location>
</feature>
<gene>
    <name evidence="3" type="ORF">Ciccas_009778</name>
</gene>
<reference evidence="3 4" key="1">
    <citation type="submission" date="2024-11" db="EMBL/GenBank/DDBJ databases">
        <title>Adaptive evolution of stress response genes in parasites aligns with host niche diversity.</title>
        <authorList>
            <person name="Hahn C."/>
            <person name="Resl P."/>
        </authorList>
    </citation>
    <scope>NUCLEOTIDE SEQUENCE [LARGE SCALE GENOMIC DNA]</scope>
    <source>
        <strain evidence="3">EGGRZ-B1_66</strain>
        <tissue evidence="3">Body</tissue>
    </source>
</reference>
<feature type="signal peptide" evidence="2">
    <location>
        <begin position="1"/>
        <end position="17"/>
    </location>
</feature>
<protein>
    <submittedName>
        <fullName evidence="3">Uncharacterized protein</fullName>
    </submittedName>
</protein>
<accession>A0ABD2PW22</accession>
<evidence type="ECO:0000256" key="1">
    <source>
        <dbReference type="SAM" id="MobiDB-lite"/>
    </source>
</evidence>